<feature type="domain" description="Protein kinase" evidence="2">
    <location>
        <begin position="273"/>
        <end position="601"/>
    </location>
</feature>
<reference evidence="3" key="1">
    <citation type="journal article" date="2020" name="Phytopathology">
        <title>Genome sequence of the chestnut blight fungus Cryphonectria parasitica EP155: A fundamental resource for an archetypical invasive plant pathogen.</title>
        <authorList>
            <person name="Crouch J.A."/>
            <person name="Dawe A."/>
            <person name="Aerts A."/>
            <person name="Barry K."/>
            <person name="Churchill A.C.L."/>
            <person name="Grimwood J."/>
            <person name="Hillman B."/>
            <person name="Milgroom M.G."/>
            <person name="Pangilinan J."/>
            <person name="Smith M."/>
            <person name="Salamov A."/>
            <person name="Schmutz J."/>
            <person name="Yadav J."/>
            <person name="Grigoriev I.V."/>
            <person name="Nuss D."/>
        </authorList>
    </citation>
    <scope>NUCLEOTIDE SEQUENCE</scope>
    <source>
        <strain evidence="3">EP155</strain>
    </source>
</reference>
<protein>
    <recommendedName>
        <fullName evidence="2">Protein kinase domain-containing protein</fullName>
    </recommendedName>
</protein>
<dbReference type="GO" id="GO:0004672">
    <property type="term" value="F:protein kinase activity"/>
    <property type="evidence" value="ECO:0007669"/>
    <property type="project" value="InterPro"/>
</dbReference>
<name>A0A9P4Y3W9_CRYP1</name>
<feature type="chain" id="PRO_5040449378" description="Protein kinase domain-containing protein" evidence="1">
    <location>
        <begin position="29"/>
        <end position="613"/>
    </location>
</feature>
<accession>A0A9P4Y3W9</accession>
<dbReference type="PANTHER" id="PTHR37542:SF3">
    <property type="entry name" value="PRION-INHIBITION AND PROPAGATION HELO DOMAIN-CONTAINING PROTEIN"/>
    <property type="match status" value="1"/>
</dbReference>
<dbReference type="InterPro" id="IPR011009">
    <property type="entry name" value="Kinase-like_dom_sf"/>
</dbReference>
<sequence length="613" mass="66826">MADPASFIVSTTLGAAGLLLAFQGAVDGFNTLTEVFASDTGLHYTALQYQVETFKFKLWGEHFKINDPSNCQILDMPYETQVTIGRILAEIWRKQETAGDTFLGTYDLQRSVPAAQGPAAVDFSKGIQKPANFWKRLKWTLKHREQFTRLLSDLATLNQNLWDVAKLSGLDAKHIIDSILHGLDAFCERVRPKEVDEKQIATYVFTQWAEFWDKNKPEDLDVENMVARITAGVSDQLALTSAPQALNTPSSLVKLLAQVRAIQAMDLSQAAEKVKLITITSASSSHVPPPLEVNADPADTTGRHLGRYLEPEPEPSLLPATRVLIEYKTVSSSSPACAAIMLRIRALAGLLSATSPTASAFASLPCLALLDDEAYSESNKGAAQRLGIVYRLPAGSVSVPRSLLDTIRTAAQHKTRPALGERFRLAYRLASAVGLLHAAGWVHKGLRGDNVLLGPAADGENVRDGSGVGVPYLVGFQYSRPAGDESLEGRPGGAAELDVYYHPEVGHGWTKIKEVYSLGIVLLEVAYWRPAFEERFRKMKLREISKALCNDLDGEGGDRLKAMVGSIFVDVIKTCLKGTEALGVGSGDSEWEAKMLNDAFFDKVLRPLASCNA</sequence>
<dbReference type="Gene3D" id="1.20.120.1020">
    <property type="entry name" value="Prion-inhibition and propagation, HeLo domain"/>
    <property type="match status" value="1"/>
</dbReference>
<dbReference type="PROSITE" id="PS50011">
    <property type="entry name" value="PROTEIN_KINASE_DOM"/>
    <property type="match status" value="1"/>
</dbReference>
<gene>
    <name evidence="3" type="ORF">M406DRAFT_68812</name>
</gene>
<proteinExistence type="predicted"/>
<evidence type="ECO:0000256" key="1">
    <source>
        <dbReference type="SAM" id="SignalP"/>
    </source>
</evidence>
<keyword evidence="1" id="KW-0732">Signal</keyword>
<dbReference type="GeneID" id="63842332"/>
<dbReference type="SUPFAM" id="SSF56112">
    <property type="entry name" value="Protein kinase-like (PK-like)"/>
    <property type="match status" value="1"/>
</dbReference>
<dbReference type="PANTHER" id="PTHR37542">
    <property type="entry name" value="HELO DOMAIN-CONTAINING PROTEIN-RELATED"/>
    <property type="match status" value="1"/>
</dbReference>
<dbReference type="AlphaFoldDB" id="A0A9P4Y3W9"/>
<dbReference type="RefSeq" id="XP_040777440.1">
    <property type="nucleotide sequence ID" value="XM_040925203.1"/>
</dbReference>
<dbReference type="GO" id="GO:0005524">
    <property type="term" value="F:ATP binding"/>
    <property type="evidence" value="ECO:0007669"/>
    <property type="project" value="InterPro"/>
</dbReference>
<evidence type="ECO:0000259" key="2">
    <source>
        <dbReference type="PROSITE" id="PS50011"/>
    </source>
</evidence>
<feature type="signal peptide" evidence="1">
    <location>
        <begin position="1"/>
        <end position="28"/>
    </location>
</feature>
<dbReference type="InterPro" id="IPR038305">
    <property type="entry name" value="HeLo_sf"/>
</dbReference>
<comment type="caution">
    <text evidence="3">The sequence shown here is derived from an EMBL/GenBank/DDBJ whole genome shotgun (WGS) entry which is preliminary data.</text>
</comment>
<dbReference type="InterPro" id="IPR029498">
    <property type="entry name" value="HeLo_dom"/>
</dbReference>
<dbReference type="OrthoDB" id="1911848at2759"/>
<dbReference type="Pfam" id="PF14479">
    <property type="entry name" value="HeLo"/>
    <property type="match status" value="1"/>
</dbReference>
<dbReference type="InterPro" id="IPR000719">
    <property type="entry name" value="Prot_kinase_dom"/>
</dbReference>
<organism evidence="3 4">
    <name type="scientific">Cryphonectria parasitica (strain ATCC 38755 / EP155)</name>
    <dbReference type="NCBI Taxonomy" id="660469"/>
    <lineage>
        <taxon>Eukaryota</taxon>
        <taxon>Fungi</taxon>
        <taxon>Dikarya</taxon>
        <taxon>Ascomycota</taxon>
        <taxon>Pezizomycotina</taxon>
        <taxon>Sordariomycetes</taxon>
        <taxon>Sordariomycetidae</taxon>
        <taxon>Diaporthales</taxon>
        <taxon>Cryphonectriaceae</taxon>
        <taxon>Cryphonectria-Endothia species complex</taxon>
        <taxon>Cryphonectria</taxon>
    </lineage>
</organism>
<evidence type="ECO:0000313" key="3">
    <source>
        <dbReference type="EMBL" id="KAF3766479.1"/>
    </source>
</evidence>
<dbReference type="Gene3D" id="1.10.510.10">
    <property type="entry name" value="Transferase(Phosphotransferase) domain 1"/>
    <property type="match status" value="1"/>
</dbReference>
<keyword evidence="4" id="KW-1185">Reference proteome</keyword>
<dbReference type="Proteomes" id="UP000803844">
    <property type="component" value="Unassembled WGS sequence"/>
</dbReference>
<dbReference type="EMBL" id="MU032347">
    <property type="protein sequence ID" value="KAF3766479.1"/>
    <property type="molecule type" value="Genomic_DNA"/>
</dbReference>
<evidence type="ECO:0000313" key="4">
    <source>
        <dbReference type="Proteomes" id="UP000803844"/>
    </source>
</evidence>